<gene>
    <name evidence="1" type="ORF">ANI02nite_21210</name>
</gene>
<dbReference type="STRING" id="1120919.GCA_000429165_01463"/>
<evidence type="ECO:0000313" key="2">
    <source>
        <dbReference type="Proteomes" id="UP000321635"/>
    </source>
</evidence>
<evidence type="ECO:0000313" key="1">
    <source>
        <dbReference type="EMBL" id="GEN60237.1"/>
    </source>
</evidence>
<sequence length="192" mass="21241">MPLQDTSAPGRSDNARLLDRVATTIQPPVRRKTRSDKGILRGPAQPRQACYPTRHVDHVSIPLTGAHGHGHRLELDTDDAEITLAMSEEGRKLYVIQNGDKTSTAVTIGGPCAQAFAGSTNPQHNITVARLLLGETHKGRRVRFRDRNPFNMRRDNLYLEVNATGTHHDIDWSKAEQRRAGLVEHALAKAHG</sequence>
<proteinExistence type="predicted"/>
<reference evidence="1 2" key="1">
    <citation type="submission" date="2019-07" db="EMBL/GenBank/DDBJ databases">
        <title>Whole genome shotgun sequence of Acetobacter nitrogenifigens NBRC 105050.</title>
        <authorList>
            <person name="Hosoyama A."/>
            <person name="Uohara A."/>
            <person name="Ohji S."/>
            <person name="Ichikawa N."/>
        </authorList>
    </citation>
    <scope>NUCLEOTIDE SEQUENCE [LARGE SCALE GENOMIC DNA]</scope>
    <source>
        <strain evidence="1 2">NBRC 105050</strain>
    </source>
</reference>
<dbReference type="RefSeq" id="WP_146882399.1">
    <property type="nucleotide sequence ID" value="NZ_AUBI01000004.1"/>
</dbReference>
<dbReference type="OrthoDB" id="7226088at2"/>
<dbReference type="Proteomes" id="UP000321635">
    <property type="component" value="Unassembled WGS sequence"/>
</dbReference>
<keyword evidence="2" id="KW-1185">Reference proteome</keyword>
<accession>A0A511XB79</accession>
<protein>
    <submittedName>
        <fullName evidence="1">Uncharacterized protein</fullName>
    </submittedName>
</protein>
<dbReference type="EMBL" id="BJYF01000013">
    <property type="protein sequence ID" value="GEN60237.1"/>
    <property type="molecule type" value="Genomic_DNA"/>
</dbReference>
<comment type="caution">
    <text evidence="1">The sequence shown here is derived from an EMBL/GenBank/DDBJ whole genome shotgun (WGS) entry which is preliminary data.</text>
</comment>
<name>A0A511XB79_9PROT</name>
<organism evidence="1 2">
    <name type="scientific">Acetobacter nitrogenifigens DSM 23921 = NBRC 105050</name>
    <dbReference type="NCBI Taxonomy" id="1120919"/>
    <lineage>
        <taxon>Bacteria</taxon>
        <taxon>Pseudomonadati</taxon>
        <taxon>Pseudomonadota</taxon>
        <taxon>Alphaproteobacteria</taxon>
        <taxon>Acetobacterales</taxon>
        <taxon>Acetobacteraceae</taxon>
        <taxon>Acetobacter</taxon>
    </lineage>
</organism>
<dbReference type="AlphaFoldDB" id="A0A511XB79"/>